<proteinExistence type="predicted"/>
<reference evidence="2 3" key="1">
    <citation type="submission" date="2019-05" db="EMBL/GenBank/DDBJ databases">
        <title>Another draft genome of Portunus trituberculatus and its Hox gene families provides insights of decapod evolution.</title>
        <authorList>
            <person name="Jeong J.-H."/>
            <person name="Song I."/>
            <person name="Kim S."/>
            <person name="Choi T."/>
            <person name="Kim D."/>
            <person name="Ryu S."/>
            <person name="Kim W."/>
        </authorList>
    </citation>
    <scope>NUCLEOTIDE SEQUENCE [LARGE SCALE GENOMIC DNA]</scope>
    <source>
        <tissue evidence="2">Muscle</tissue>
    </source>
</reference>
<protein>
    <recommendedName>
        <fullName evidence="1">Endonuclease/exonuclease/phosphatase domain-containing protein</fullName>
    </recommendedName>
</protein>
<dbReference type="InterPro" id="IPR005135">
    <property type="entry name" value="Endo/exonuclease/phosphatase"/>
</dbReference>
<evidence type="ECO:0000313" key="2">
    <source>
        <dbReference type="EMBL" id="MPC57641.1"/>
    </source>
</evidence>
<gene>
    <name evidence="2" type="ORF">E2C01_051626</name>
</gene>
<evidence type="ECO:0000313" key="3">
    <source>
        <dbReference type="Proteomes" id="UP000324222"/>
    </source>
</evidence>
<dbReference type="EMBL" id="VSRR010014952">
    <property type="protein sequence ID" value="MPC57641.1"/>
    <property type="molecule type" value="Genomic_DNA"/>
</dbReference>
<accession>A0A5B7GC61</accession>
<evidence type="ECO:0000259" key="1">
    <source>
        <dbReference type="Pfam" id="PF14529"/>
    </source>
</evidence>
<dbReference type="Pfam" id="PF14529">
    <property type="entry name" value="Exo_endo_phos_2"/>
    <property type="match status" value="1"/>
</dbReference>
<keyword evidence="3" id="KW-1185">Reference proteome</keyword>
<feature type="domain" description="Endonuclease/exonuclease/phosphatase" evidence="1">
    <location>
        <begin position="42"/>
        <end position="123"/>
    </location>
</feature>
<dbReference type="AlphaFoldDB" id="A0A5B7GC61"/>
<dbReference type="Proteomes" id="UP000324222">
    <property type="component" value="Unassembled WGS sequence"/>
</dbReference>
<sequence length="157" mass="17042">MDLMGPLLVFSIPVLSCLYLAWPNSFNSVYRLLPFLLAGNAILGDFNVHHKLWLSSPFTDHPGEPAFNFAILHDLEQLMQHPTSIPDCLGDTPSIIHLFLSSNLSAYAVTLSSPLGSSDHNFISVSFPSSPIPPQDPQSGGTSDVLPLPVGVPEMLY</sequence>
<organism evidence="2 3">
    <name type="scientific">Portunus trituberculatus</name>
    <name type="common">Swimming crab</name>
    <name type="synonym">Neptunus trituberculatus</name>
    <dbReference type="NCBI Taxonomy" id="210409"/>
    <lineage>
        <taxon>Eukaryota</taxon>
        <taxon>Metazoa</taxon>
        <taxon>Ecdysozoa</taxon>
        <taxon>Arthropoda</taxon>
        <taxon>Crustacea</taxon>
        <taxon>Multicrustacea</taxon>
        <taxon>Malacostraca</taxon>
        <taxon>Eumalacostraca</taxon>
        <taxon>Eucarida</taxon>
        <taxon>Decapoda</taxon>
        <taxon>Pleocyemata</taxon>
        <taxon>Brachyura</taxon>
        <taxon>Eubrachyura</taxon>
        <taxon>Portunoidea</taxon>
        <taxon>Portunidae</taxon>
        <taxon>Portuninae</taxon>
        <taxon>Portunus</taxon>
    </lineage>
</organism>
<comment type="caution">
    <text evidence="2">The sequence shown here is derived from an EMBL/GenBank/DDBJ whole genome shotgun (WGS) entry which is preliminary data.</text>
</comment>
<dbReference type="GO" id="GO:0003824">
    <property type="term" value="F:catalytic activity"/>
    <property type="evidence" value="ECO:0007669"/>
    <property type="project" value="InterPro"/>
</dbReference>
<dbReference type="SUPFAM" id="SSF56219">
    <property type="entry name" value="DNase I-like"/>
    <property type="match status" value="1"/>
</dbReference>
<name>A0A5B7GC61_PORTR</name>
<dbReference type="Gene3D" id="3.60.10.10">
    <property type="entry name" value="Endonuclease/exonuclease/phosphatase"/>
    <property type="match status" value="1"/>
</dbReference>
<dbReference type="InterPro" id="IPR036691">
    <property type="entry name" value="Endo/exonu/phosph_ase_sf"/>
</dbReference>